<evidence type="ECO:0000313" key="1">
    <source>
        <dbReference type="EMBL" id="TFK68597.1"/>
    </source>
</evidence>
<dbReference type="EMBL" id="ML208348">
    <property type="protein sequence ID" value="TFK68597.1"/>
    <property type="molecule type" value="Genomic_DNA"/>
</dbReference>
<accession>A0ACD3ASU1</accession>
<gene>
    <name evidence="1" type="ORF">BDN72DRAFT_858306</name>
</gene>
<reference evidence="1 2" key="1">
    <citation type="journal article" date="2019" name="Nat. Ecol. Evol.">
        <title>Megaphylogeny resolves global patterns of mushroom evolution.</title>
        <authorList>
            <person name="Varga T."/>
            <person name="Krizsan K."/>
            <person name="Foldi C."/>
            <person name="Dima B."/>
            <person name="Sanchez-Garcia M."/>
            <person name="Sanchez-Ramirez S."/>
            <person name="Szollosi G.J."/>
            <person name="Szarkandi J.G."/>
            <person name="Papp V."/>
            <person name="Albert L."/>
            <person name="Andreopoulos W."/>
            <person name="Angelini C."/>
            <person name="Antonin V."/>
            <person name="Barry K.W."/>
            <person name="Bougher N.L."/>
            <person name="Buchanan P."/>
            <person name="Buyck B."/>
            <person name="Bense V."/>
            <person name="Catcheside P."/>
            <person name="Chovatia M."/>
            <person name="Cooper J."/>
            <person name="Damon W."/>
            <person name="Desjardin D."/>
            <person name="Finy P."/>
            <person name="Geml J."/>
            <person name="Haridas S."/>
            <person name="Hughes K."/>
            <person name="Justo A."/>
            <person name="Karasinski D."/>
            <person name="Kautmanova I."/>
            <person name="Kiss B."/>
            <person name="Kocsube S."/>
            <person name="Kotiranta H."/>
            <person name="LaButti K.M."/>
            <person name="Lechner B.E."/>
            <person name="Liimatainen K."/>
            <person name="Lipzen A."/>
            <person name="Lukacs Z."/>
            <person name="Mihaltcheva S."/>
            <person name="Morgado L.N."/>
            <person name="Niskanen T."/>
            <person name="Noordeloos M.E."/>
            <person name="Ohm R.A."/>
            <person name="Ortiz-Santana B."/>
            <person name="Ovrebo C."/>
            <person name="Racz N."/>
            <person name="Riley R."/>
            <person name="Savchenko A."/>
            <person name="Shiryaev A."/>
            <person name="Soop K."/>
            <person name="Spirin V."/>
            <person name="Szebenyi C."/>
            <person name="Tomsovsky M."/>
            <person name="Tulloss R.E."/>
            <person name="Uehling J."/>
            <person name="Grigoriev I.V."/>
            <person name="Vagvolgyi C."/>
            <person name="Papp T."/>
            <person name="Martin F.M."/>
            <person name="Miettinen O."/>
            <person name="Hibbett D.S."/>
            <person name="Nagy L.G."/>
        </authorList>
    </citation>
    <scope>NUCLEOTIDE SEQUENCE [LARGE SCALE GENOMIC DNA]</scope>
    <source>
        <strain evidence="1 2">NL-1719</strain>
    </source>
</reference>
<organism evidence="1 2">
    <name type="scientific">Pluteus cervinus</name>
    <dbReference type="NCBI Taxonomy" id="181527"/>
    <lineage>
        <taxon>Eukaryota</taxon>
        <taxon>Fungi</taxon>
        <taxon>Dikarya</taxon>
        <taxon>Basidiomycota</taxon>
        <taxon>Agaricomycotina</taxon>
        <taxon>Agaricomycetes</taxon>
        <taxon>Agaricomycetidae</taxon>
        <taxon>Agaricales</taxon>
        <taxon>Pluteineae</taxon>
        <taxon>Pluteaceae</taxon>
        <taxon>Pluteus</taxon>
    </lineage>
</organism>
<name>A0ACD3ASU1_9AGAR</name>
<proteinExistence type="predicted"/>
<keyword evidence="2" id="KW-1185">Reference proteome</keyword>
<evidence type="ECO:0000313" key="2">
    <source>
        <dbReference type="Proteomes" id="UP000308600"/>
    </source>
</evidence>
<dbReference type="Proteomes" id="UP000308600">
    <property type="component" value="Unassembled WGS sequence"/>
</dbReference>
<protein>
    <submittedName>
        <fullName evidence="1">Uncharacterized protein</fullName>
    </submittedName>
</protein>
<sequence length="558" mass="62431">MFGHSIIVVLNHLSLPPQISIVSIKIEPGFGEFLEVLDQFDMVRAFISSQGLPPAAWPALAIEVFVLSDDMVIILTDGPSGDTLIDTDGEQSVESTISPSAVRTLEVDIFYLNAMKDESQRIRELTDSPGNPETEQVSEELTTQYHNILGFRHLKTLRYYGDEMGNDSQFTWDYYRVLKEWLVVGLRSSKLVFKTMSIPAKDRLGELFSLNGGVVDILDLEDLAVGVLQLSRGLRRQIRLEDLLEKKIGVLEHADARLSHPKSEYLCVIDPIRPLRGVLEHSLVHLVMAPTQFQIDIGMEDRQEEFKALRHMDLTATSDLPSQQTEKLADLVDEKKVYFPTEDKIAGLKTYIMKNLYNSRYTSRQRALETAGADNEDTNRRGSRSEDNDASGATGTAARRRNSRNGPSSEARGGSASSRSSRPRRNDSASGMTTRQGISSPYPTRDRRVGNNQTRATTQLPGIKEEPDDGKEVGTSQVNSLMTFLMNGCEEPLPHFYEPLEAYGCESMDRIREISQWDITVILGMTKQLRTQRAGGKPLSGMDRDRLAHAILRLGQRG</sequence>